<name>A0A840UT60_9BACT</name>
<dbReference type="InterPro" id="IPR029069">
    <property type="entry name" value="HotDog_dom_sf"/>
</dbReference>
<dbReference type="AlphaFoldDB" id="A0A840UT60"/>
<keyword evidence="1 3" id="KW-0378">Hydrolase</keyword>
<evidence type="ECO:0000313" key="3">
    <source>
        <dbReference type="EMBL" id="MBB5348026.1"/>
    </source>
</evidence>
<dbReference type="PANTHER" id="PTHR42856">
    <property type="entry name" value="ACYL-COENZYME A THIOESTERASE PAAI"/>
    <property type="match status" value="1"/>
</dbReference>
<reference evidence="3 4" key="1">
    <citation type="submission" date="2020-08" db="EMBL/GenBank/DDBJ databases">
        <title>Genomic Encyclopedia of Type Strains, Phase IV (KMG-IV): sequencing the most valuable type-strain genomes for metagenomic binning, comparative biology and taxonomic classification.</title>
        <authorList>
            <person name="Goeker M."/>
        </authorList>
    </citation>
    <scope>NUCLEOTIDE SEQUENCE [LARGE SCALE GENOMIC DNA]</scope>
    <source>
        <strain evidence="3 4">DSM 28570</strain>
    </source>
</reference>
<dbReference type="EC" id="3.1.2.-" evidence="3"/>
<dbReference type="PANTHER" id="PTHR42856:SF1">
    <property type="entry name" value="ACYL-COENZYME A THIOESTERASE PAAI"/>
    <property type="match status" value="1"/>
</dbReference>
<comment type="caution">
    <text evidence="3">The sequence shown here is derived from an EMBL/GenBank/DDBJ whole genome shotgun (WGS) entry which is preliminary data.</text>
</comment>
<dbReference type="Gene3D" id="3.10.129.10">
    <property type="entry name" value="Hotdog Thioesterase"/>
    <property type="match status" value="1"/>
</dbReference>
<dbReference type="InterPro" id="IPR003736">
    <property type="entry name" value="PAAI_dom"/>
</dbReference>
<accession>A0A840UT60</accession>
<dbReference type="Pfam" id="PF03061">
    <property type="entry name" value="4HBT"/>
    <property type="match status" value="1"/>
</dbReference>
<keyword evidence="4" id="KW-1185">Reference proteome</keyword>
<dbReference type="Proteomes" id="UP000539642">
    <property type="component" value="Unassembled WGS sequence"/>
</dbReference>
<feature type="domain" description="Thioesterase" evidence="2">
    <location>
        <begin position="46"/>
        <end position="118"/>
    </location>
</feature>
<dbReference type="SUPFAM" id="SSF54637">
    <property type="entry name" value="Thioesterase/thiol ester dehydrase-isomerase"/>
    <property type="match status" value="1"/>
</dbReference>
<protein>
    <submittedName>
        <fullName evidence="3">Acyl-CoA thioesterase</fullName>
        <ecNumber evidence="3">3.1.2.-</ecNumber>
    </submittedName>
</protein>
<evidence type="ECO:0000259" key="2">
    <source>
        <dbReference type="Pfam" id="PF03061"/>
    </source>
</evidence>
<dbReference type="EMBL" id="JACHEO010000008">
    <property type="protein sequence ID" value="MBB5348026.1"/>
    <property type="molecule type" value="Genomic_DNA"/>
</dbReference>
<dbReference type="InterPro" id="IPR006683">
    <property type="entry name" value="Thioestr_dom"/>
</dbReference>
<dbReference type="InterPro" id="IPR052723">
    <property type="entry name" value="Acyl-CoA_thioesterase_PaaI"/>
</dbReference>
<gene>
    <name evidence="3" type="ORF">HNQ81_001757</name>
</gene>
<sequence>MDTEKARRIFAGDRFAALAGVEIVEAGKGYCKARLVIADRHLNAANVVQGGAIFTLADLAFAVASNSHGQLALAINASISFLRGESTGTLYAVATEVGEPKRIGAYDVLVTAEGGEVVAHFTGVVYRKKTRIDTGDMAPAAG</sequence>
<dbReference type="NCBIfam" id="TIGR00369">
    <property type="entry name" value="unchar_dom_1"/>
    <property type="match status" value="1"/>
</dbReference>
<evidence type="ECO:0000313" key="4">
    <source>
        <dbReference type="Proteomes" id="UP000539642"/>
    </source>
</evidence>
<dbReference type="GO" id="GO:0016289">
    <property type="term" value="F:acyl-CoA hydrolase activity"/>
    <property type="evidence" value="ECO:0007669"/>
    <property type="project" value="UniProtKB-ARBA"/>
</dbReference>
<dbReference type="CDD" id="cd03443">
    <property type="entry name" value="PaaI_thioesterase"/>
    <property type="match status" value="1"/>
</dbReference>
<proteinExistence type="predicted"/>
<organism evidence="3 4">
    <name type="scientific">Desulfoprunum benzoelyticum</name>
    <dbReference type="NCBI Taxonomy" id="1506996"/>
    <lineage>
        <taxon>Bacteria</taxon>
        <taxon>Pseudomonadati</taxon>
        <taxon>Thermodesulfobacteriota</taxon>
        <taxon>Desulfobulbia</taxon>
        <taxon>Desulfobulbales</taxon>
        <taxon>Desulfobulbaceae</taxon>
        <taxon>Desulfoprunum</taxon>
    </lineage>
</organism>
<dbReference type="RefSeq" id="WP_183350363.1">
    <property type="nucleotide sequence ID" value="NZ_JACHEO010000008.1"/>
</dbReference>
<evidence type="ECO:0000256" key="1">
    <source>
        <dbReference type="ARBA" id="ARBA00022801"/>
    </source>
</evidence>